<reference evidence="9 10" key="1">
    <citation type="submission" date="2020-11" db="EMBL/GenBank/DDBJ databases">
        <authorList>
            <person name="Kim M.K."/>
        </authorList>
    </citation>
    <scope>NUCLEOTIDE SEQUENCE [LARGE SCALE GENOMIC DNA]</scope>
    <source>
        <strain evidence="9 10">BT439</strain>
    </source>
</reference>
<dbReference type="AlphaFoldDB" id="A0A931FJQ4"/>
<keyword evidence="7" id="KW-0998">Cell outer membrane</keyword>
<evidence type="ECO:0000256" key="6">
    <source>
        <dbReference type="ARBA" id="ARBA00023136"/>
    </source>
</evidence>
<dbReference type="SUPFAM" id="SSF56935">
    <property type="entry name" value="Porins"/>
    <property type="match status" value="1"/>
</dbReference>
<dbReference type="GO" id="GO:0015483">
    <property type="term" value="F:long-chain fatty acid transporting porin activity"/>
    <property type="evidence" value="ECO:0007669"/>
    <property type="project" value="TreeGrafter"/>
</dbReference>
<accession>A0A931FJQ4</accession>
<dbReference type="InterPro" id="IPR005017">
    <property type="entry name" value="OMPP1/FadL/TodX"/>
</dbReference>
<dbReference type="Proteomes" id="UP000645610">
    <property type="component" value="Unassembled WGS sequence"/>
</dbReference>
<dbReference type="PANTHER" id="PTHR35093">
    <property type="entry name" value="OUTER MEMBRANE PROTEIN NMB0088-RELATED"/>
    <property type="match status" value="1"/>
</dbReference>
<evidence type="ECO:0000256" key="7">
    <source>
        <dbReference type="ARBA" id="ARBA00023237"/>
    </source>
</evidence>
<dbReference type="RefSeq" id="WP_196286473.1">
    <property type="nucleotide sequence ID" value="NZ_JADQDP010000002.1"/>
</dbReference>
<evidence type="ECO:0000256" key="8">
    <source>
        <dbReference type="SAM" id="SignalP"/>
    </source>
</evidence>
<protein>
    <submittedName>
        <fullName evidence="9">Outer membrane protein transport protein</fullName>
    </submittedName>
</protein>
<dbReference type="Pfam" id="PF03349">
    <property type="entry name" value="Toluene_X"/>
    <property type="match status" value="1"/>
</dbReference>
<gene>
    <name evidence="9" type="ORF">I2I01_10935</name>
</gene>
<comment type="subcellular location">
    <subcellularLocation>
        <location evidence="1">Cell outer membrane</location>
        <topology evidence="1">Multi-pass membrane protein</topology>
    </subcellularLocation>
</comment>
<evidence type="ECO:0000313" key="10">
    <source>
        <dbReference type="Proteomes" id="UP000645610"/>
    </source>
</evidence>
<dbReference type="EMBL" id="JADQDP010000002">
    <property type="protein sequence ID" value="MBF9142153.1"/>
    <property type="molecule type" value="Genomic_DNA"/>
</dbReference>
<organism evidence="9 10">
    <name type="scientific">Hymenobacter properus</name>
    <dbReference type="NCBI Taxonomy" id="2791026"/>
    <lineage>
        <taxon>Bacteria</taxon>
        <taxon>Pseudomonadati</taxon>
        <taxon>Bacteroidota</taxon>
        <taxon>Cytophagia</taxon>
        <taxon>Cytophagales</taxon>
        <taxon>Hymenobacteraceae</taxon>
        <taxon>Hymenobacter</taxon>
    </lineage>
</organism>
<feature type="signal peptide" evidence="8">
    <location>
        <begin position="1"/>
        <end position="19"/>
    </location>
</feature>
<dbReference type="Gene3D" id="2.40.160.60">
    <property type="entry name" value="Outer membrane protein transport protein (OMPP1/FadL/TodX)"/>
    <property type="match status" value="1"/>
</dbReference>
<keyword evidence="6" id="KW-0472">Membrane</keyword>
<evidence type="ECO:0000256" key="3">
    <source>
        <dbReference type="ARBA" id="ARBA00022452"/>
    </source>
</evidence>
<feature type="chain" id="PRO_5037435707" evidence="8">
    <location>
        <begin position="20"/>
        <end position="414"/>
    </location>
</feature>
<proteinExistence type="inferred from homology"/>
<keyword evidence="3" id="KW-1134">Transmembrane beta strand</keyword>
<evidence type="ECO:0000256" key="2">
    <source>
        <dbReference type="ARBA" id="ARBA00008163"/>
    </source>
</evidence>
<dbReference type="GO" id="GO:0009279">
    <property type="term" value="C:cell outer membrane"/>
    <property type="evidence" value="ECO:0007669"/>
    <property type="project" value="UniProtKB-SubCell"/>
</dbReference>
<keyword evidence="10" id="KW-1185">Reference proteome</keyword>
<keyword evidence="4" id="KW-0812">Transmembrane</keyword>
<evidence type="ECO:0000313" key="9">
    <source>
        <dbReference type="EMBL" id="MBF9142153.1"/>
    </source>
</evidence>
<sequence length="414" mass="44217">MRARLLFLLPLFSGLTATAGGFDSGPQGARVLGLGGASTAYIGSIAGLSVNPGLLGQWGDSLTRLSFGGFGQVRRSSFIGQDTYRRTDQDLAVLPGGYFYATRAVSKRVSVGLALTSPYGYHTKWPDNWEGRSVIQESQLNTYFAQPTVAFKLNDNFSAGVGFVYAFGKYSQRRALGQYDDANASYRLSSSGSGYGVNLGLYGRSGDNLAFGISYRSGVKLKMNNGTISTTGVPTRDGALYPESAGFKTQINLPSSLSVGLADRITKNLLLTFDFTLTGWSTLDSLKLDVAASGAAPAQRLSTARRYEDALAFRVGAEYQASPKLTLLGGLNYDESPIRDEYINPEFIDANRIGASAGVSYQLTPRFALEAAYAFSYGQQRLARANPLNPTVSNIGGSYRTATNTASIGLAVAF</sequence>
<name>A0A931FJQ4_9BACT</name>
<keyword evidence="5 8" id="KW-0732">Signal</keyword>
<comment type="caution">
    <text evidence="9">The sequence shown here is derived from an EMBL/GenBank/DDBJ whole genome shotgun (WGS) entry which is preliminary data.</text>
</comment>
<evidence type="ECO:0000256" key="1">
    <source>
        <dbReference type="ARBA" id="ARBA00004571"/>
    </source>
</evidence>
<evidence type="ECO:0000256" key="5">
    <source>
        <dbReference type="ARBA" id="ARBA00022729"/>
    </source>
</evidence>
<dbReference type="PANTHER" id="PTHR35093:SF8">
    <property type="entry name" value="OUTER MEMBRANE PROTEIN NMB0088-RELATED"/>
    <property type="match status" value="1"/>
</dbReference>
<evidence type="ECO:0000256" key="4">
    <source>
        <dbReference type="ARBA" id="ARBA00022692"/>
    </source>
</evidence>
<comment type="similarity">
    <text evidence="2">Belongs to the OmpP1/FadL family.</text>
</comment>